<feature type="region of interest" description="Disordered" evidence="10">
    <location>
        <begin position="150"/>
        <end position="209"/>
    </location>
</feature>
<dbReference type="Proteomes" id="UP000001568">
    <property type="component" value="Chromosome 8"/>
</dbReference>
<feature type="region of interest" description="Disordered" evidence="10">
    <location>
        <begin position="347"/>
        <end position="403"/>
    </location>
</feature>
<organism evidence="12 13">
    <name type="scientific">Ostreococcus lucimarinus (strain CCE9901)</name>
    <dbReference type="NCBI Taxonomy" id="436017"/>
    <lineage>
        <taxon>Eukaryota</taxon>
        <taxon>Viridiplantae</taxon>
        <taxon>Chlorophyta</taxon>
        <taxon>Mamiellophyceae</taxon>
        <taxon>Mamiellales</taxon>
        <taxon>Bathycoccaceae</taxon>
        <taxon>Ostreococcus</taxon>
    </lineage>
</organism>
<dbReference type="AlphaFoldDB" id="A4S1M6"/>
<dbReference type="GO" id="GO:0000981">
    <property type="term" value="F:DNA-binding transcription factor activity, RNA polymerase II-specific"/>
    <property type="evidence" value="ECO:0007669"/>
    <property type="project" value="TreeGrafter"/>
</dbReference>
<accession>A4S1M6</accession>
<evidence type="ECO:0000313" key="12">
    <source>
        <dbReference type="EMBL" id="ABO97470.1"/>
    </source>
</evidence>
<name>A4S1M6_OSTLU</name>
<evidence type="ECO:0000256" key="2">
    <source>
        <dbReference type="ARBA" id="ARBA00010940"/>
    </source>
</evidence>
<feature type="compositionally biased region" description="Low complexity" evidence="10">
    <location>
        <begin position="359"/>
        <end position="371"/>
    </location>
</feature>
<evidence type="ECO:0000256" key="8">
    <source>
        <dbReference type="ARBA" id="ARBA00023306"/>
    </source>
</evidence>
<keyword evidence="6 9" id="KW-0804">Transcription</keyword>
<feature type="compositionally biased region" description="Basic and acidic residues" evidence="10">
    <location>
        <begin position="165"/>
        <end position="190"/>
    </location>
</feature>
<dbReference type="FunFam" id="1.10.10.10:FF:000073">
    <property type="entry name" value="E2F transcription factor 8"/>
    <property type="match status" value="1"/>
</dbReference>
<evidence type="ECO:0000256" key="10">
    <source>
        <dbReference type="SAM" id="MobiDB-lite"/>
    </source>
</evidence>
<evidence type="ECO:0000256" key="7">
    <source>
        <dbReference type="ARBA" id="ARBA00023242"/>
    </source>
</evidence>
<dbReference type="InterPro" id="IPR015633">
    <property type="entry name" value="E2F"/>
</dbReference>
<sequence>MDGTTRACEDSETRGGGRASEAAAAVGAGGRDGGASEARTAAKADGRDGAGASASAAYSRKDKSLGVLCENFLALYGNGEVESVSLDEATEKLGVARRRIYDIVNVLESIDVMARKAKNQYSWHGVRRLPESLKRLKQAGLKEFGANFEISGANGSEENSNDDSAASREGEEEKDVGGDEHNQQNIDSDRSSPTTTTTATTTTAVLHFDSRNDSVRNKAPFAGQERFAGPCAQGDDGRREKSLVLLSQKFVQLFLASSLNVVSLDTAARLLLDDAHDDAKLKTKIRRLYDIANILCSLHLIRKVHLADSRKPAFLWLSRENSTADLIAQGKGLQWFSKLDEDGKPLPMASSKFGPAMRPQTTSTTKNPTTNQRKRAANKDSNSAEAKRPRGRPRLPGGNAQMSLTPDNVAQLNHLFAFTTAQLAARYPLDVNADLNSVIAQRTIGNTNFLHRLAQASMAQAQAAHHLMSSSPAQPPQYETSKLPTLEGAGGDLSPPTLPPFSTIMPAWGMSGMSYQNNQMHDMMRLYENSMNAWQNGNTQQQNVRE</sequence>
<dbReference type="Gene3D" id="1.10.10.10">
    <property type="entry name" value="Winged helix-like DNA-binding domain superfamily/Winged helix DNA-binding domain"/>
    <property type="match status" value="2"/>
</dbReference>
<evidence type="ECO:0000256" key="6">
    <source>
        <dbReference type="ARBA" id="ARBA00023163"/>
    </source>
</evidence>
<keyword evidence="3" id="KW-0678">Repressor</keyword>
<feature type="region of interest" description="Disordered" evidence="10">
    <location>
        <begin position="464"/>
        <end position="491"/>
    </location>
</feature>
<dbReference type="STRING" id="436017.A4S1M6"/>
<evidence type="ECO:0000256" key="9">
    <source>
        <dbReference type="RuleBase" id="RU003796"/>
    </source>
</evidence>
<keyword evidence="5 9" id="KW-0238">DNA-binding</keyword>
<feature type="domain" description="E2F/DP family winged-helix DNA-binding" evidence="11">
    <location>
        <begin position="60"/>
        <end position="125"/>
    </location>
</feature>
<evidence type="ECO:0000256" key="4">
    <source>
        <dbReference type="ARBA" id="ARBA00023015"/>
    </source>
</evidence>
<proteinExistence type="inferred from homology"/>
<feature type="region of interest" description="Disordered" evidence="10">
    <location>
        <begin position="1"/>
        <end position="55"/>
    </location>
</feature>
<dbReference type="eggNOG" id="KOG2578">
    <property type="taxonomic scope" value="Eukaryota"/>
</dbReference>
<dbReference type="HOGENOM" id="CLU_499128_0_0_1"/>
<dbReference type="PANTHER" id="PTHR12081">
    <property type="entry name" value="TRANSCRIPTION FACTOR E2F"/>
    <property type="match status" value="1"/>
</dbReference>
<keyword evidence="8" id="KW-0131">Cell cycle</keyword>
<dbReference type="GO" id="GO:0090575">
    <property type="term" value="C:RNA polymerase II transcription regulator complex"/>
    <property type="evidence" value="ECO:0007669"/>
    <property type="project" value="TreeGrafter"/>
</dbReference>
<evidence type="ECO:0000256" key="3">
    <source>
        <dbReference type="ARBA" id="ARBA00022491"/>
    </source>
</evidence>
<dbReference type="Gramene" id="ABO97470">
    <property type="protein sequence ID" value="ABO97470"/>
    <property type="gene ID" value="OSTLU_42726"/>
</dbReference>
<comment type="subcellular location">
    <subcellularLocation>
        <location evidence="1 9">Nucleus</location>
    </subcellularLocation>
</comment>
<evidence type="ECO:0000256" key="5">
    <source>
        <dbReference type="ARBA" id="ARBA00023125"/>
    </source>
</evidence>
<dbReference type="InterPro" id="IPR036388">
    <property type="entry name" value="WH-like_DNA-bd_sf"/>
</dbReference>
<dbReference type="FunFam" id="1.10.10.10:FF:000295">
    <property type="entry name" value="E2F transcription factor-like E2FE"/>
    <property type="match status" value="1"/>
</dbReference>
<dbReference type="OMA" id="PAWGMSG"/>
<dbReference type="SUPFAM" id="SSF46785">
    <property type="entry name" value="Winged helix' DNA-binding domain"/>
    <property type="match status" value="2"/>
</dbReference>
<evidence type="ECO:0000259" key="11">
    <source>
        <dbReference type="SMART" id="SM01372"/>
    </source>
</evidence>
<feature type="compositionally biased region" description="Low complexity" evidence="10">
    <location>
        <begin position="194"/>
        <end position="204"/>
    </location>
</feature>
<keyword evidence="13" id="KW-1185">Reference proteome</keyword>
<reference evidence="12 13" key="1">
    <citation type="journal article" date="2007" name="Proc. Natl. Acad. Sci. U.S.A.">
        <title>The tiny eukaryote Ostreococcus provides genomic insights into the paradox of plankton speciation.</title>
        <authorList>
            <person name="Palenik B."/>
            <person name="Grimwood J."/>
            <person name="Aerts A."/>
            <person name="Rouze P."/>
            <person name="Salamov A."/>
            <person name="Putnam N."/>
            <person name="Dupont C."/>
            <person name="Jorgensen R."/>
            <person name="Derelle E."/>
            <person name="Rombauts S."/>
            <person name="Zhou K."/>
            <person name="Otillar R."/>
            <person name="Merchant S.S."/>
            <person name="Podell S."/>
            <person name="Gaasterland T."/>
            <person name="Napoli C."/>
            <person name="Gendler K."/>
            <person name="Manuell A."/>
            <person name="Tai V."/>
            <person name="Vallon O."/>
            <person name="Piganeau G."/>
            <person name="Jancek S."/>
            <person name="Heijde M."/>
            <person name="Jabbari K."/>
            <person name="Bowler C."/>
            <person name="Lohr M."/>
            <person name="Robbens S."/>
            <person name="Werner G."/>
            <person name="Dubchak I."/>
            <person name="Pazour G.J."/>
            <person name="Ren Q."/>
            <person name="Paulsen I."/>
            <person name="Delwiche C."/>
            <person name="Schmutz J."/>
            <person name="Rokhsar D."/>
            <person name="Van de Peer Y."/>
            <person name="Moreau H."/>
            <person name="Grigoriev I.V."/>
        </authorList>
    </citation>
    <scope>NUCLEOTIDE SEQUENCE [LARGE SCALE GENOMIC DNA]</scope>
    <source>
        <strain evidence="12 13">CCE9901</strain>
    </source>
</reference>
<evidence type="ECO:0000313" key="13">
    <source>
        <dbReference type="Proteomes" id="UP000001568"/>
    </source>
</evidence>
<keyword evidence="4 9" id="KW-0805">Transcription regulation</keyword>
<dbReference type="OrthoDB" id="5318at2759"/>
<dbReference type="RefSeq" id="XP_001419177.1">
    <property type="nucleotide sequence ID" value="XM_001419140.1"/>
</dbReference>
<evidence type="ECO:0000256" key="1">
    <source>
        <dbReference type="ARBA" id="ARBA00004123"/>
    </source>
</evidence>
<feature type="compositionally biased region" description="Polar residues" evidence="10">
    <location>
        <begin position="153"/>
        <end position="164"/>
    </location>
</feature>
<comment type="similarity">
    <text evidence="2 9">Belongs to the E2F/DP family.</text>
</comment>
<feature type="domain" description="E2F/DP family winged-helix DNA-binding" evidence="11">
    <location>
        <begin position="238"/>
        <end position="318"/>
    </location>
</feature>
<dbReference type="SMART" id="SM01372">
    <property type="entry name" value="E2F_TDP"/>
    <property type="match status" value="2"/>
</dbReference>
<dbReference type="GeneID" id="5003229"/>
<gene>
    <name evidence="12" type="ORF">OSTLU_42726</name>
</gene>
<dbReference type="GO" id="GO:0000978">
    <property type="term" value="F:RNA polymerase II cis-regulatory region sequence-specific DNA binding"/>
    <property type="evidence" value="ECO:0007669"/>
    <property type="project" value="InterPro"/>
</dbReference>
<dbReference type="InterPro" id="IPR003316">
    <property type="entry name" value="E2F_WHTH_DNA-bd_dom"/>
</dbReference>
<dbReference type="InterPro" id="IPR036390">
    <property type="entry name" value="WH_DNA-bd_sf"/>
</dbReference>
<dbReference type="PANTHER" id="PTHR12081:SF7">
    <property type="entry name" value="TRANSCRIPTION FACTOR EFL-3"/>
    <property type="match status" value="1"/>
</dbReference>
<dbReference type="KEGG" id="olu:OSTLU_42726"/>
<dbReference type="Pfam" id="PF02319">
    <property type="entry name" value="WHD_E2F_TDP"/>
    <property type="match status" value="2"/>
</dbReference>
<protein>
    <recommendedName>
        <fullName evidence="11">E2F/DP family winged-helix DNA-binding domain-containing protein</fullName>
    </recommendedName>
</protein>
<dbReference type="EMBL" id="CP000588">
    <property type="protein sequence ID" value="ABO97470.1"/>
    <property type="molecule type" value="Genomic_DNA"/>
</dbReference>
<keyword evidence="7 9" id="KW-0539">Nucleus</keyword>